<evidence type="ECO:0000256" key="1">
    <source>
        <dbReference type="ARBA" id="ARBA00007374"/>
    </source>
</evidence>
<dbReference type="GO" id="GO:0005737">
    <property type="term" value="C:cytoplasm"/>
    <property type="evidence" value="ECO:0007669"/>
    <property type="project" value="TreeGrafter"/>
</dbReference>
<dbReference type="GO" id="GO:0046854">
    <property type="term" value="P:phosphatidylinositol phosphate biosynthetic process"/>
    <property type="evidence" value="ECO:0007669"/>
    <property type="project" value="TreeGrafter"/>
</dbReference>
<evidence type="ECO:0000256" key="5">
    <source>
        <dbReference type="SAM" id="MobiDB-lite"/>
    </source>
</evidence>
<accession>A0A1R1PII1</accession>
<feature type="compositionally biased region" description="Acidic residues" evidence="5">
    <location>
        <begin position="274"/>
        <end position="299"/>
    </location>
</feature>
<gene>
    <name evidence="7" type="ORF">AX774_g5812</name>
    <name evidence="6" type="ORF">AX774_g7463</name>
</gene>
<dbReference type="AlphaFoldDB" id="A0A1R1PII1"/>
<proteinExistence type="inferred from homology"/>
<comment type="similarity">
    <text evidence="1 4">Belongs to the inositol phosphokinase (IPK) family.</text>
</comment>
<keyword evidence="3 4" id="KW-0418">Kinase</keyword>
<dbReference type="GO" id="GO:0032958">
    <property type="term" value="P:inositol phosphate biosynthetic process"/>
    <property type="evidence" value="ECO:0007669"/>
    <property type="project" value="InterPro"/>
</dbReference>
<dbReference type="Pfam" id="PF03770">
    <property type="entry name" value="IPK"/>
    <property type="match status" value="1"/>
</dbReference>
<dbReference type="Gene3D" id="3.30.470.160">
    <property type="entry name" value="Inositol polyphosphate kinase"/>
    <property type="match status" value="2"/>
</dbReference>
<dbReference type="PANTHER" id="PTHR12400">
    <property type="entry name" value="INOSITOL POLYPHOSPHATE KINASE"/>
    <property type="match status" value="1"/>
</dbReference>
<sequence>MGQTSKNKNNTGKSNDSESVQQMINELGSTLHTSKLTELTSKVTGHDTILAVEGDNMLIKKVESSERHFYDGCLVESIESEMFYAKKNGDDTTRIHSTGTSTSNYDCDCDCGHNEHQHENGNLSRTENGYRHIKQFARFVPRVYGYLQNHSTGSEYICMENLTFGREERVSVLDLKIGYRYYDEYATRTKKLRMIKKASETSSGRYGIKICGIREGKQSQSTLVPEDINTDGVVVSMNANPDTHVQANGVDKDEARRFVLEEKGGVGETRIDTGEDGASDDCDTSDDDEEEEEEEEEEKEERMLRNILDLRAIDFCHSFWTPGEGPDSEYIMGVSNAIKVLQQIYCEMTKKQRELI</sequence>
<protein>
    <recommendedName>
        <fullName evidence="4">Kinase</fullName>
        <ecNumber evidence="4">2.7.-.-</ecNumber>
    </recommendedName>
</protein>
<evidence type="ECO:0000256" key="4">
    <source>
        <dbReference type="RuleBase" id="RU363090"/>
    </source>
</evidence>
<dbReference type="SUPFAM" id="SSF56104">
    <property type="entry name" value="SAICAR synthase-like"/>
    <property type="match status" value="1"/>
</dbReference>
<dbReference type="OrthoDB" id="338650at2759"/>
<feature type="region of interest" description="Disordered" evidence="5">
    <location>
        <begin position="263"/>
        <end position="299"/>
    </location>
</feature>
<evidence type="ECO:0000313" key="8">
    <source>
        <dbReference type="Proteomes" id="UP000188320"/>
    </source>
</evidence>
<dbReference type="Proteomes" id="UP000188320">
    <property type="component" value="Unassembled WGS sequence"/>
</dbReference>
<dbReference type="GO" id="GO:0000828">
    <property type="term" value="F:inositol hexakisphosphate kinase activity"/>
    <property type="evidence" value="ECO:0007669"/>
    <property type="project" value="TreeGrafter"/>
</dbReference>
<evidence type="ECO:0000256" key="2">
    <source>
        <dbReference type="ARBA" id="ARBA00022679"/>
    </source>
</evidence>
<reference evidence="8" key="2">
    <citation type="submission" date="2017-01" db="EMBL/GenBank/DDBJ databases">
        <authorList>
            <person name="Wang Y."/>
            <person name="White M."/>
            <person name="Kvist S."/>
            <person name="Moncalvo J.-M."/>
        </authorList>
    </citation>
    <scope>NUCLEOTIDE SEQUENCE [LARGE SCALE GENOMIC DNA]</scope>
    <source>
        <strain evidence="8">COL-18-3</strain>
    </source>
</reference>
<comment type="caution">
    <text evidence="7">The sequence shown here is derived from an EMBL/GenBank/DDBJ whole genome shotgun (WGS) entry which is preliminary data.</text>
</comment>
<evidence type="ECO:0000256" key="3">
    <source>
        <dbReference type="ARBA" id="ARBA00022777"/>
    </source>
</evidence>
<reference evidence="7" key="1">
    <citation type="submission" date="2017-01" db="EMBL/GenBank/DDBJ databases">
        <authorList>
            <person name="Mah S.A."/>
            <person name="Swanson W.J."/>
            <person name="Moy G.W."/>
            <person name="Vacquier V.D."/>
        </authorList>
    </citation>
    <scope>NUCLEOTIDE SEQUENCE [LARGE SCALE GENOMIC DNA]</scope>
    <source>
        <strain evidence="7">COL-18-3</strain>
    </source>
</reference>
<dbReference type="EC" id="2.7.-.-" evidence="4"/>
<dbReference type="InterPro" id="IPR005522">
    <property type="entry name" value="IPK"/>
</dbReference>
<dbReference type="PANTHER" id="PTHR12400:SF21">
    <property type="entry name" value="KINASE"/>
    <property type="match status" value="1"/>
</dbReference>
<dbReference type="InterPro" id="IPR038286">
    <property type="entry name" value="IPK_sf"/>
</dbReference>
<evidence type="ECO:0000313" key="6">
    <source>
        <dbReference type="EMBL" id="OMH79128.1"/>
    </source>
</evidence>
<keyword evidence="2 4" id="KW-0808">Transferase</keyword>
<feature type="compositionally biased region" description="Basic and acidic residues" evidence="5">
    <location>
        <begin position="263"/>
        <end position="273"/>
    </location>
</feature>
<name>A0A1R1PII1_ZANCU</name>
<keyword evidence="8" id="KW-1185">Reference proteome</keyword>
<organism evidence="7 8">
    <name type="scientific">Zancudomyces culisetae</name>
    <name type="common">Gut fungus</name>
    <name type="synonym">Smittium culisetae</name>
    <dbReference type="NCBI Taxonomy" id="1213189"/>
    <lineage>
        <taxon>Eukaryota</taxon>
        <taxon>Fungi</taxon>
        <taxon>Fungi incertae sedis</taxon>
        <taxon>Zoopagomycota</taxon>
        <taxon>Kickxellomycotina</taxon>
        <taxon>Harpellomycetes</taxon>
        <taxon>Harpellales</taxon>
        <taxon>Legeriomycetaceae</taxon>
        <taxon>Zancudomyces</taxon>
    </lineage>
</organism>
<evidence type="ECO:0000313" key="7">
    <source>
        <dbReference type="EMBL" id="OMH80748.1"/>
    </source>
</evidence>
<dbReference type="EMBL" id="LSSK01001088">
    <property type="protein sequence ID" value="OMH80748.1"/>
    <property type="molecule type" value="Genomic_DNA"/>
</dbReference>
<dbReference type="GO" id="GO:0005634">
    <property type="term" value="C:nucleus"/>
    <property type="evidence" value="ECO:0007669"/>
    <property type="project" value="TreeGrafter"/>
</dbReference>
<dbReference type="EMBL" id="LSSK01001659">
    <property type="protein sequence ID" value="OMH79128.1"/>
    <property type="molecule type" value="Genomic_DNA"/>
</dbReference>